<keyword evidence="2 3" id="KW-0175">Coiled coil</keyword>
<accession>A0AAF0YBF4</accession>
<feature type="compositionally biased region" description="Polar residues" evidence="4">
    <location>
        <begin position="446"/>
        <end position="458"/>
    </location>
</feature>
<feature type="compositionally biased region" description="Acidic residues" evidence="4">
    <location>
        <begin position="294"/>
        <end position="303"/>
    </location>
</feature>
<dbReference type="Pfam" id="PF11559">
    <property type="entry name" value="ADIP"/>
    <property type="match status" value="1"/>
</dbReference>
<evidence type="ECO:0000256" key="4">
    <source>
        <dbReference type="SAM" id="MobiDB-lite"/>
    </source>
</evidence>
<evidence type="ECO:0000256" key="2">
    <source>
        <dbReference type="ARBA" id="ARBA00023054"/>
    </source>
</evidence>
<feature type="region of interest" description="Disordered" evidence="4">
    <location>
        <begin position="282"/>
        <end position="314"/>
    </location>
</feature>
<comment type="similarity">
    <text evidence="1">Belongs to the ADIP family.</text>
</comment>
<dbReference type="EMBL" id="CP086716">
    <property type="protein sequence ID" value="WOO81331.1"/>
    <property type="molecule type" value="Genomic_DNA"/>
</dbReference>
<gene>
    <name evidence="5" type="ORF">LOC62_03G004861</name>
</gene>
<dbReference type="GeneID" id="87808093"/>
<proteinExistence type="inferred from homology"/>
<feature type="compositionally biased region" description="Low complexity" evidence="4">
    <location>
        <begin position="557"/>
        <end position="580"/>
    </location>
</feature>
<feature type="compositionally biased region" description="Low complexity" evidence="4">
    <location>
        <begin position="507"/>
        <end position="518"/>
    </location>
</feature>
<evidence type="ECO:0000313" key="5">
    <source>
        <dbReference type="EMBL" id="WOO81331.1"/>
    </source>
</evidence>
<dbReference type="AlphaFoldDB" id="A0AAF0YBF4"/>
<evidence type="ECO:0000313" key="6">
    <source>
        <dbReference type="Proteomes" id="UP000827549"/>
    </source>
</evidence>
<feature type="compositionally biased region" description="Basic residues" evidence="4">
    <location>
        <begin position="479"/>
        <end position="492"/>
    </location>
</feature>
<dbReference type="Proteomes" id="UP000827549">
    <property type="component" value="Chromosome 3"/>
</dbReference>
<reference evidence="5" key="1">
    <citation type="submission" date="2023-10" db="EMBL/GenBank/DDBJ databases">
        <authorList>
            <person name="Noh H."/>
        </authorList>
    </citation>
    <scope>NUCLEOTIDE SEQUENCE</scope>
    <source>
        <strain evidence="5">DUCC4014</strain>
    </source>
</reference>
<dbReference type="InterPro" id="IPR021622">
    <property type="entry name" value="Afadin/alpha-actinin-bd"/>
</dbReference>
<protein>
    <submittedName>
        <fullName evidence="5">Uncharacterized protein</fullName>
    </submittedName>
</protein>
<feature type="compositionally biased region" description="Basic and acidic residues" evidence="4">
    <location>
        <begin position="304"/>
        <end position="314"/>
    </location>
</feature>
<feature type="region of interest" description="Disordered" evidence="4">
    <location>
        <begin position="441"/>
        <end position="590"/>
    </location>
</feature>
<organism evidence="5 6">
    <name type="scientific">Vanrija pseudolonga</name>
    <dbReference type="NCBI Taxonomy" id="143232"/>
    <lineage>
        <taxon>Eukaryota</taxon>
        <taxon>Fungi</taxon>
        <taxon>Dikarya</taxon>
        <taxon>Basidiomycota</taxon>
        <taxon>Agaricomycotina</taxon>
        <taxon>Tremellomycetes</taxon>
        <taxon>Trichosporonales</taxon>
        <taxon>Trichosporonaceae</taxon>
        <taxon>Vanrija</taxon>
    </lineage>
</organism>
<evidence type="ECO:0000256" key="1">
    <source>
        <dbReference type="ARBA" id="ARBA00009291"/>
    </source>
</evidence>
<feature type="coiled-coil region" evidence="3">
    <location>
        <begin position="84"/>
        <end position="118"/>
    </location>
</feature>
<dbReference type="RefSeq" id="XP_062627363.1">
    <property type="nucleotide sequence ID" value="XM_062771379.1"/>
</dbReference>
<keyword evidence="6" id="KW-1185">Reference proteome</keyword>
<evidence type="ECO:0000256" key="3">
    <source>
        <dbReference type="SAM" id="Coils"/>
    </source>
</evidence>
<name>A0AAF0YBF4_9TREE</name>
<sequence>MSTHAGNAGSSSVSISSLNSQLLAHGYAKRPLSLSALSDNEQANVSYVVSQLLGASVANLTLVEDLNARYRTLEYEFGRERKARDKAERLNAKLETDVEGYKARAGDIERRLALEERKTESLRHDVAQGRKALETVRVAAQQEAKRSQLKLDKTLGQLARQSPIVPPTFELMNPVAPGATAPVAPGALPLLETTLQELQDIRENLQTETEAFRTIIVSTSNALNDALAAGLGMDAPPHQRHSDFFALDKPGRVQQVAGPAAHPQIADAKLRALVGDVHAALTSGVSPPMRDGSGETEAEAEEAEAQRRAARERERIESDLRDRVKDLEVEIAIVQGREAEAKKAIEEMAKLNVGAAVPKTTDFEDARLRDELLRQKRLIDAEREQLRAQAVALGEERVAFDAARDEHAREQALAALAVVEVATEAEGDVSLADLAAPVEERVVAPGSTTPPRKTQQQHRYAPHSPSPMSPHAGASPRRTPQRKHVVAKRRGPKTPLARLVLERAARSSEGGRSSSSSSGGSGKNPFGSKDSVLGESRRPNAPSEQAPRKVLGSKSSLTAPTAATLARSQAKLAASGAAAPREAKASRAWR</sequence>
<feature type="compositionally biased region" description="Basic and acidic residues" evidence="4">
    <location>
        <begin position="581"/>
        <end position="590"/>
    </location>
</feature>